<evidence type="ECO:0000256" key="5">
    <source>
        <dbReference type="ARBA" id="ARBA00022989"/>
    </source>
</evidence>
<evidence type="ECO:0000259" key="8">
    <source>
        <dbReference type="PROSITE" id="PS50893"/>
    </source>
</evidence>
<dbReference type="InterPro" id="IPR027417">
    <property type="entry name" value="P-loop_NTPase"/>
</dbReference>
<dbReference type="InterPro" id="IPR014223">
    <property type="entry name" value="ABC_CydC/D"/>
</dbReference>
<reference evidence="10" key="2">
    <citation type="submission" date="2021-04" db="EMBL/GenBank/DDBJ databases">
        <authorList>
            <person name="Gilroy R."/>
        </authorList>
    </citation>
    <scope>NUCLEOTIDE SEQUENCE</scope>
    <source>
        <strain evidence="10">687</strain>
    </source>
</reference>
<dbReference type="InterPro" id="IPR003593">
    <property type="entry name" value="AAA+_ATPase"/>
</dbReference>
<dbReference type="PROSITE" id="PS00211">
    <property type="entry name" value="ABC_TRANSPORTER_1"/>
    <property type="match status" value="1"/>
</dbReference>
<feature type="domain" description="ABC transmembrane type-1" evidence="9">
    <location>
        <begin position="18"/>
        <end position="304"/>
    </location>
</feature>
<name>A0A9E2KLX6_9GAMM</name>
<evidence type="ECO:0000313" key="10">
    <source>
        <dbReference type="EMBL" id="MBU3826465.1"/>
    </source>
</evidence>
<sequence>MAVLKFLGLLRLQWQAALWGLLASLCSSLASIGLMATAGWFLSAMAAAFSFGILLNLFVPSALIRLLAIARTALRYVDRLLSHRAAFILMEQMRLALFATALRLEHEAQVRLAQADLERRLHSDIEKLELAFIRQFEPAVVAFVVGALVSAILASFSYNLLFCFICCFTLAGFFIPALMALAGHDVSAKVSSAELKLHHETADFIRGLFDITVLGVLGVRLTHLQQKAEQIARLRARLSLLEGLTQSLLLTLVALCFLGVLHSAGTLYLQSQISVAQTMMLAIGALACFECLQPLSAAFLTLPETAQAATRVLELINGKVRKEGSTALNGPLTTITCTHLSLGFTGKEPLITDFSFTFKAKCNYAIQGPLGSGKSTLLHALCGLIAPQDGEIYYNNLPGTQLSPHSLHRQVSMCLQDPCFISGTVRQMFCLMRPQCSSAQIEEALAEVELRDFILSLPDGLDSYVGREGHSLSGGQARRLSLALTLFKCTPFVLLDEPGEGLDATQEKRILTRILQRRRGVIMVTHKQVGVNLCDNVLIFERISAAL</sequence>
<dbReference type="PANTHER" id="PTHR43394">
    <property type="entry name" value="ATP-DEPENDENT PERMEASE MDL1, MITOCHONDRIAL"/>
    <property type="match status" value="1"/>
</dbReference>
<gene>
    <name evidence="10" type="primary">cydC</name>
    <name evidence="10" type="ORF">IAA31_03130</name>
</gene>
<reference evidence="10" key="1">
    <citation type="journal article" date="2021" name="PeerJ">
        <title>Extensive microbial diversity within the chicken gut microbiome revealed by metagenomics and culture.</title>
        <authorList>
            <person name="Gilroy R."/>
            <person name="Ravi A."/>
            <person name="Getino M."/>
            <person name="Pursley I."/>
            <person name="Horton D.L."/>
            <person name="Alikhan N.F."/>
            <person name="Baker D."/>
            <person name="Gharbi K."/>
            <person name="Hall N."/>
            <person name="Watson M."/>
            <person name="Adriaenssens E.M."/>
            <person name="Foster-Nyarko E."/>
            <person name="Jarju S."/>
            <person name="Secka A."/>
            <person name="Antonio M."/>
            <person name="Oren A."/>
            <person name="Chaudhuri R.R."/>
            <person name="La Ragione R."/>
            <person name="Hildebrand F."/>
            <person name="Pallen M.J."/>
        </authorList>
    </citation>
    <scope>NUCLEOTIDE SEQUENCE</scope>
    <source>
        <strain evidence="10">687</strain>
    </source>
</reference>
<evidence type="ECO:0000313" key="11">
    <source>
        <dbReference type="Proteomes" id="UP000824150"/>
    </source>
</evidence>
<dbReference type="InterPro" id="IPR017871">
    <property type="entry name" value="ABC_transporter-like_CS"/>
</dbReference>
<dbReference type="SMART" id="SM00382">
    <property type="entry name" value="AAA"/>
    <property type="match status" value="1"/>
</dbReference>
<feature type="transmembrane region" description="Helical" evidence="7">
    <location>
        <begin position="204"/>
        <end position="222"/>
    </location>
</feature>
<comment type="subcellular location">
    <subcellularLocation>
        <location evidence="1">Cell membrane</location>
        <topology evidence="1">Multi-pass membrane protein</topology>
    </subcellularLocation>
</comment>
<keyword evidence="3" id="KW-0547">Nucleotide-binding</keyword>
<evidence type="ECO:0000256" key="6">
    <source>
        <dbReference type="ARBA" id="ARBA00023136"/>
    </source>
</evidence>
<dbReference type="GO" id="GO:0045454">
    <property type="term" value="P:cell redox homeostasis"/>
    <property type="evidence" value="ECO:0007669"/>
    <property type="project" value="InterPro"/>
</dbReference>
<dbReference type="SUPFAM" id="SSF52540">
    <property type="entry name" value="P-loop containing nucleoside triphosphate hydrolases"/>
    <property type="match status" value="1"/>
</dbReference>
<dbReference type="GO" id="GO:0034775">
    <property type="term" value="P:glutathione transmembrane transport"/>
    <property type="evidence" value="ECO:0007669"/>
    <property type="project" value="InterPro"/>
</dbReference>
<evidence type="ECO:0000256" key="4">
    <source>
        <dbReference type="ARBA" id="ARBA00022840"/>
    </source>
</evidence>
<keyword evidence="6 7" id="KW-0472">Membrane</keyword>
<dbReference type="InterPro" id="IPR039421">
    <property type="entry name" value="Type_1_exporter"/>
</dbReference>
<evidence type="ECO:0000256" key="7">
    <source>
        <dbReference type="SAM" id="Phobius"/>
    </source>
</evidence>
<evidence type="ECO:0000256" key="1">
    <source>
        <dbReference type="ARBA" id="ARBA00004651"/>
    </source>
</evidence>
<dbReference type="NCBIfam" id="TIGR02868">
    <property type="entry name" value="CydC"/>
    <property type="match status" value="1"/>
</dbReference>
<evidence type="ECO:0000259" key="9">
    <source>
        <dbReference type="PROSITE" id="PS50929"/>
    </source>
</evidence>
<dbReference type="InterPro" id="IPR011527">
    <property type="entry name" value="ABC1_TM_dom"/>
</dbReference>
<keyword evidence="2 7" id="KW-0812">Transmembrane</keyword>
<feature type="transmembrane region" description="Helical" evidence="7">
    <location>
        <begin position="161"/>
        <end position="184"/>
    </location>
</feature>
<dbReference type="GO" id="GO:0005886">
    <property type="term" value="C:plasma membrane"/>
    <property type="evidence" value="ECO:0007669"/>
    <property type="project" value="UniProtKB-SubCell"/>
</dbReference>
<dbReference type="PROSITE" id="PS50893">
    <property type="entry name" value="ABC_TRANSPORTER_2"/>
    <property type="match status" value="1"/>
</dbReference>
<dbReference type="EMBL" id="JAHLFG010000035">
    <property type="protein sequence ID" value="MBU3826465.1"/>
    <property type="molecule type" value="Genomic_DNA"/>
</dbReference>
<organism evidence="10 11">
    <name type="scientific">Candidatus Anaerobiospirillum merdipullorum</name>
    <dbReference type="NCBI Taxonomy" id="2838450"/>
    <lineage>
        <taxon>Bacteria</taxon>
        <taxon>Pseudomonadati</taxon>
        <taxon>Pseudomonadota</taxon>
        <taxon>Gammaproteobacteria</taxon>
        <taxon>Aeromonadales</taxon>
        <taxon>Succinivibrionaceae</taxon>
        <taxon>Anaerobiospirillum</taxon>
    </lineage>
</organism>
<keyword evidence="5 7" id="KW-1133">Transmembrane helix</keyword>
<dbReference type="GO" id="GO:0015421">
    <property type="term" value="F:ABC-type oligopeptide transporter activity"/>
    <property type="evidence" value="ECO:0007669"/>
    <property type="project" value="TreeGrafter"/>
</dbReference>
<dbReference type="GO" id="GO:0005524">
    <property type="term" value="F:ATP binding"/>
    <property type="evidence" value="ECO:0007669"/>
    <property type="project" value="UniProtKB-KW"/>
</dbReference>
<evidence type="ECO:0000256" key="2">
    <source>
        <dbReference type="ARBA" id="ARBA00022692"/>
    </source>
</evidence>
<dbReference type="Proteomes" id="UP000824150">
    <property type="component" value="Unassembled WGS sequence"/>
</dbReference>
<dbReference type="GO" id="GO:0016887">
    <property type="term" value="F:ATP hydrolysis activity"/>
    <property type="evidence" value="ECO:0007669"/>
    <property type="project" value="InterPro"/>
</dbReference>
<protein>
    <submittedName>
        <fullName evidence="10">Thiol reductant ABC exporter subunit CydC</fullName>
    </submittedName>
</protein>
<evidence type="ECO:0000256" key="3">
    <source>
        <dbReference type="ARBA" id="ARBA00022741"/>
    </source>
</evidence>
<dbReference type="Gene3D" id="3.40.50.300">
    <property type="entry name" value="P-loop containing nucleotide triphosphate hydrolases"/>
    <property type="match status" value="1"/>
</dbReference>
<dbReference type="InterPro" id="IPR036640">
    <property type="entry name" value="ABC1_TM_sf"/>
</dbReference>
<comment type="caution">
    <text evidence="10">The sequence shown here is derived from an EMBL/GenBank/DDBJ whole genome shotgun (WGS) entry which is preliminary data.</text>
</comment>
<dbReference type="SUPFAM" id="SSF90123">
    <property type="entry name" value="ABC transporter transmembrane region"/>
    <property type="match status" value="1"/>
</dbReference>
<dbReference type="PROSITE" id="PS50929">
    <property type="entry name" value="ABC_TM1F"/>
    <property type="match status" value="1"/>
</dbReference>
<dbReference type="Pfam" id="PF00005">
    <property type="entry name" value="ABC_tran"/>
    <property type="match status" value="1"/>
</dbReference>
<keyword evidence="4" id="KW-0067">ATP-binding</keyword>
<feature type="domain" description="ABC transporter" evidence="8">
    <location>
        <begin position="335"/>
        <end position="547"/>
    </location>
</feature>
<feature type="transmembrane region" description="Helical" evidence="7">
    <location>
        <begin position="243"/>
        <end position="261"/>
    </location>
</feature>
<dbReference type="Gene3D" id="1.20.1560.10">
    <property type="entry name" value="ABC transporter type 1, transmembrane domain"/>
    <property type="match status" value="1"/>
</dbReference>
<dbReference type="InterPro" id="IPR003439">
    <property type="entry name" value="ABC_transporter-like_ATP-bd"/>
</dbReference>
<feature type="transmembrane region" description="Helical" evidence="7">
    <location>
        <begin position="136"/>
        <end position="154"/>
    </location>
</feature>
<dbReference type="PANTHER" id="PTHR43394:SF1">
    <property type="entry name" value="ATP-BINDING CASSETTE SUB-FAMILY B MEMBER 10, MITOCHONDRIAL"/>
    <property type="match status" value="1"/>
</dbReference>
<feature type="transmembrane region" description="Helical" evidence="7">
    <location>
        <begin position="40"/>
        <end position="64"/>
    </location>
</feature>
<proteinExistence type="predicted"/>
<accession>A0A9E2KLX6</accession>
<dbReference type="AlphaFoldDB" id="A0A9E2KLX6"/>